<feature type="domain" description="TIR" evidence="6">
    <location>
        <begin position="5"/>
        <end position="169"/>
    </location>
</feature>
<dbReference type="EMBL" id="WNKU01000006">
    <property type="protein sequence ID" value="MTV48853.1"/>
    <property type="molecule type" value="Genomic_DNA"/>
</dbReference>
<dbReference type="PROSITE" id="PS50294">
    <property type="entry name" value="WD_REPEATS_REGION"/>
    <property type="match status" value="1"/>
</dbReference>
<dbReference type="SUPFAM" id="SSF50978">
    <property type="entry name" value="WD40 repeat-like"/>
    <property type="match status" value="2"/>
</dbReference>
<dbReference type="SMART" id="SM00255">
    <property type="entry name" value="TIR"/>
    <property type="match status" value="1"/>
</dbReference>
<reference evidence="7 8" key="1">
    <citation type="submission" date="2019-11" db="EMBL/GenBank/DDBJ databases">
        <title>Whole-genome sequence of a the green, strictly anaerobic photosynthetic bacterium Heliobacillus mobilis DSM 6151.</title>
        <authorList>
            <person name="Kyndt J.A."/>
            <person name="Meyer T.E."/>
        </authorList>
    </citation>
    <scope>NUCLEOTIDE SEQUENCE [LARGE SCALE GENOMIC DNA]</scope>
    <source>
        <strain evidence="7 8">DSM 6151</strain>
    </source>
</reference>
<dbReference type="InterPro" id="IPR036322">
    <property type="entry name" value="WD40_repeat_dom_sf"/>
</dbReference>
<gene>
    <name evidence="7" type="ORF">GJ688_07640</name>
</gene>
<evidence type="ECO:0000313" key="7">
    <source>
        <dbReference type="EMBL" id="MTV48853.1"/>
    </source>
</evidence>
<dbReference type="PROSITE" id="PS00678">
    <property type="entry name" value="WD_REPEATS_1"/>
    <property type="match status" value="2"/>
</dbReference>
<name>A0A6I3SJ44_HELMO</name>
<dbReference type="Gene3D" id="3.40.50.10140">
    <property type="entry name" value="Toll/interleukin-1 receptor homology (TIR) domain"/>
    <property type="match status" value="1"/>
</dbReference>
<dbReference type="InterPro" id="IPR011047">
    <property type="entry name" value="Quinoprotein_ADH-like_sf"/>
</dbReference>
<keyword evidence="5" id="KW-0812">Transmembrane</keyword>
<evidence type="ECO:0000256" key="5">
    <source>
        <dbReference type="SAM" id="Phobius"/>
    </source>
</evidence>
<proteinExistence type="predicted"/>
<dbReference type="Pfam" id="PF00400">
    <property type="entry name" value="WD40"/>
    <property type="match status" value="1"/>
</dbReference>
<keyword evidence="5" id="KW-0472">Membrane</keyword>
<keyword evidence="5" id="KW-1133">Transmembrane helix</keyword>
<comment type="caution">
    <text evidence="7">The sequence shown here is derived from an EMBL/GenBank/DDBJ whole genome shotgun (WGS) entry which is preliminary data.</text>
</comment>
<dbReference type="PROSITE" id="PS50082">
    <property type="entry name" value="WD_REPEATS_2"/>
    <property type="match status" value="4"/>
</dbReference>
<dbReference type="OrthoDB" id="89550at2"/>
<keyword evidence="8" id="KW-1185">Reference proteome</keyword>
<feature type="repeat" description="WD" evidence="3">
    <location>
        <begin position="468"/>
        <end position="497"/>
    </location>
</feature>
<dbReference type="PRINTS" id="PR00320">
    <property type="entry name" value="GPROTEINBRPT"/>
</dbReference>
<evidence type="ECO:0000256" key="2">
    <source>
        <dbReference type="ARBA" id="ARBA00022737"/>
    </source>
</evidence>
<feature type="repeat" description="WD" evidence="3">
    <location>
        <begin position="712"/>
        <end position="753"/>
    </location>
</feature>
<dbReference type="GO" id="GO:0007165">
    <property type="term" value="P:signal transduction"/>
    <property type="evidence" value="ECO:0007669"/>
    <property type="project" value="InterPro"/>
</dbReference>
<feature type="transmembrane region" description="Helical" evidence="5">
    <location>
        <begin position="195"/>
        <end position="216"/>
    </location>
</feature>
<dbReference type="PANTHER" id="PTHR45048">
    <property type="match status" value="1"/>
</dbReference>
<dbReference type="Gene3D" id="2.130.10.10">
    <property type="entry name" value="YVTN repeat-like/Quinoprotein amine dehydrogenase"/>
    <property type="match status" value="4"/>
</dbReference>
<organism evidence="7 8">
    <name type="scientific">Heliobacterium mobile</name>
    <name type="common">Heliobacillus mobilis</name>
    <dbReference type="NCBI Taxonomy" id="28064"/>
    <lineage>
        <taxon>Bacteria</taxon>
        <taxon>Bacillati</taxon>
        <taxon>Bacillota</taxon>
        <taxon>Clostridia</taxon>
        <taxon>Eubacteriales</taxon>
        <taxon>Heliobacteriaceae</taxon>
        <taxon>Heliobacterium</taxon>
    </lineage>
</organism>
<dbReference type="InterPro" id="IPR000157">
    <property type="entry name" value="TIR_dom"/>
</dbReference>
<dbReference type="InterPro" id="IPR020472">
    <property type="entry name" value="WD40_PAC1"/>
</dbReference>
<evidence type="ECO:0000259" key="6">
    <source>
        <dbReference type="PROSITE" id="PS50104"/>
    </source>
</evidence>
<feature type="repeat" description="WD" evidence="3">
    <location>
        <begin position="804"/>
        <end position="835"/>
    </location>
</feature>
<evidence type="ECO:0000256" key="4">
    <source>
        <dbReference type="SAM" id="Coils"/>
    </source>
</evidence>
<dbReference type="InterPro" id="IPR001680">
    <property type="entry name" value="WD40_rpt"/>
</dbReference>
<dbReference type="SUPFAM" id="SSF50998">
    <property type="entry name" value="Quinoprotein alcohol dehydrogenase-like"/>
    <property type="match status" value="1"/>
</dbReference>
<evidence type="ECO:0000256" key="1">
    <source>
        <dbReference type="ARBA" id="ARBA00022574"/>
    </source>
</evidence>
<dbReference type="SUPFAM" id="SSF52200">
    <property type="entry name" value="Toll/Interleukin receptor TIR domain"/>
    <property type="match status" value="1"/>
</dbReference>
<keyword evidence="4" id="KW-0175">Coiled coil</keyword>
<keyword evidence="2" id="KW-0677">Repeat</keyword>
<dbReference type="RefSeq" id="WP_155475951.1">
    <property type="nucleotide sequence ID" value="NZ_WNKU01000006.1"/>
</dbReference>
<feature type="repeat" description="WD" evidence="3">
    <location>
        <begin position="836"/>
        <end position="877"/>
    </location>
</feature>
<dbReference type="SMART" id="SM00320">
    <property type="entry name" value="WD40"/>
    <property type="match status" value="9"/>
</dbReference>
<dbReference type="InterPro" id="IPR035897">
    <property type="entry name" value="Toll_tir_struct_dom_sf"/>
</dbReference>
<keyword evidence="1 3" id="KW-0853">WD repeat</keyword>
<accession>A0A6I3SJ44</accession>
<feature type="coiled-coil region" evidence="4">
    <location>
        <begin position="228"/>
        <end position="310"/>
    </location>
</feature>
<dbReference type="AlphaFoldDB" id="A0A6I3SJ44"/>
<evidence type="ECO:0000313" key="8">
    <source>
        <dbReference type="Proteomes" id="UP000430670"/>
    </source>
</evidence>
<dbReference type="PANTHER" id="PTHR45048:SF1">
    <property type="entry name" value="WD REPEAT-CONTAINING PROTEIN 88"/>
    <property type="match status" value="1"/>
</dbReference>
<sequence>MKKEYVYDAFISYRHTDLDIAVAKKLHRVLENYRIPRSIAKQTGIKKINRVFRDQEELPASGNLSENIQTALKNSRYLIVVCSPNTPMSKWCCQEIETFRSLHGNDRILSILIVGEPDDSFPHVLRFHNVVEQKPDGTYTETEKEVEPLAADIRGKDLNDMWKKLKVEKLRLLAPMLGVTFDDLKQRHREQFIKNIVGITLASSLFFAAFGGFSLFQSNVIAAQSLQLQRSNEEISQKNIELENINQKLKAQIEETYRQQKVAEANEKEAIEQRQKAEKQATIADRNAKMANEQTKIAREQRDQSQLNESAYLATLSKERFRNGDWVGAIKFALKGLPQNVLTPEKPYSEEADGALLGALYSDDKKRAIFDYPSETKEFSSNNKWVLTIDNLRNAYVSNVMNGEEILSWGNVYKAQFSPDGTKLLIVHWVEDGDWYKDLTRVVNIENGEEILNLNQDYTINSNPIAKYDPSGLRILTANKDGEVNLWDAQQGSKLLSFKHTSKEGLIAAEFSTDGKKILTISKSGIGKLWDSKYGKELHEFNLINSVCDSYNKACLNSPPDFIFNNNKIIMLNMSHETANVLDFFTGKLLYKLDGNAKFSSFDFEKDGDKILTTFPDGFPTLWDGQTGTRLKSFYSKGDIACISPDGKMVLKQCGKTGKFEILDAETEVVLMELDGDITSAKFNSDGSKFITSTKRTTTLWDFDKLKYTKRLNVQNGKFTSCQFISDGKRILTTTSDGMAEFWDVESSKKVIQMDFGKGTDILVNKSGNRIITKSKNGTVSSWDVNSGQEISKVQLKNAKGSILAISHDDGKIATEEKDNSISIWDMESGEKISELRGHFYGVITAEFSPNGQDIISGSYDNTARIWDVKTGEQLAKIEHRNDVRLVSYTQDGSIVLTKDFSKLRFWDAKTGKPLEEKTNLYNTNIYDHFRFGENKIASISDGHTLHIWDLTNDKELFTLNLQVVEAGESPGAIVGFSPDYKSVVTSGSQIWSLENGKQLSRIDNLDFISYSPSSSEILMYTKDRKSIIFVDLNVNRNIQNALDQLNVENLIPN</sequence>
<dbReference type="InterPro" id="IPR015943">
    <property type="entry name" value="WD40/YVTN_repeat-like_dom_sf"/>
</dbReference>
<dbReference type="Proteomes" id="UP000430670">
    <property type="component" value="Unassembled WGS sequence"/>
</dbReference>
<protein>
    <submittedName>
        <fullName evidence="7">TIR domain-containing protein</fullName>
    </submittedName>
</protein>
<dbReference type="Pfam" id="PF13676">
    <property type="entry name" value="TIR_2"/>
    <property type="match status" value="1"/>
</dbReference>
<evidence type="ECO:0000256" key="3">
    <source>
        <dbReference type="PROSITE-ProRule" id="PRU00221"/>
    </source>
</evidence>
<dbReference type="PROSITE" id="PS50104">
    <property type="entry name" value="TIR"/>
    <property type="match status" value="1"/>
</dbReference>
<dbReference type="InterPro" id="IPR019775">
    <property type="entry name" value="WD40_repeat_CS"/>
</dbReference>